<dbReference type="CDD" id="cd00093">
    <property type="entry name" value="HTH_XRE"/>
    <property type="match status" value="1"/>
</dbReference>
<dbReference type="EMBL" id="FOMJ01000001">
    <property type="protein sequence ID" value="SFC95953.1"/>
    <property type="molecule type" value="Genomic_DNA"/>
</dbReference>
<dbReference type="STRING" id="1123397.SAMN05660831_00240"/>
<dbReference type="RefSeq" id="WP_093426927.1">
    <property type="nucleotide sequence ID" value="NZ_FOMJ01000001.1"/>
</dbReference>
<dbReference type="Proteomes" id="UP000198611">
    <property type="component" value="Unassembled WGS sequence"/>
</dbReference>
<evidence type="ECO:0000313" key="3">
    <source>
        <dbReference type="Proteomes" id="UP000198611"/>
    </source>
</evidence>
<dbReference type="NCBIfam" id="TIGR03831">
    <property type="entry name" value="YgiT_finger"/>
    <property type="match status" value="1"/>
</dbReference>
<dbReference type="NCBIfam" id="TIGR03830">
    <property type="entry name" value="CxxCG_CxxCG_HTH"/>
    <property type="match status" value="1"/>
</dbReference>
<evidence type="ECO:0000259" key="1">
    <source>
        <dbReference type="PROSITE" id="PS50943"/>
    </source>
</evidence>
<dbReference type="AlphaFoldDB" id="A0A1I1NMG3"/>
<dbReference type="GO" id="GO:0003677">
    <property type="term" value="F:DNA binding"/>
    <property type="evidence" value="ECO:0007669"/>
    <property type="project" value="InterPro"/>
</dbReference>
<dbReference type="InterPro" id="IPR001387">
    <property type="entry name" value="Cro/C1-type_HTH"/>
</dbReference>
<name>A0A1I1NMG3_9GAMM</name>
<dbReference type="InterPro" id="IPR022452">
    <property type="entry name" value="MqsA"/>
</dbReference>
<keyword evidence="3" id="KW-1185">Reference proteome</keyword>
<evidence type="ECO:0000313" key="2">
    <source>
        <dbReference type="EMBL" id="SFC95953.1"/>
    </source>
</evidence>
<dbReference type="InterPro" id="IPR010982">
    <property type="entry name" value="Lambda_DNA-bd_dom_sf"/>
</dbReference>
<reference evidence="2" key="1">
    <citation type="submission" date="2016-10" db="EMBL/GenBank/DDBJ databases">
        <authorList>
            <person name="de Groot N.N."/>
        </authorList>
    </citation>
    <scope>NUCLEOTIDE SEQUENCE [LARGE SCALE GENOMIC DNA]</scope>
    <source>
        <strain evidence="2">HL3</strain>
    </source>
</reference>
<sequence>MEQCMICGSTEVERDTVTHHATEFGVRSVYLLNTPVTRCRECGDEAITIPHYGRVARQIRDRLCALNRVLEGNEFALLRRELGLTATELARRINVHAVTISRWEHGHVSLSQSADRLLRTWTLAALGYKWMDMDRLLGSLPEGGIDHVEIDLATGPDGEFWMETHYRFGGTQSAWKMVRGRK</sequence>
<dbReference type="OrthoDB" id="9791537at2"/>
<feature type="domain" description="HTH cro/C1-type" evidence="1">
    <location>
        <begin position="78"/>
        <end position="113"/>
    </location>
</feature>
<dbReference type="Gene3D" id="1.10.260.40">
    <property type="entry name" value="lambda repressor-like DNA-binding domains"/>
    <property type="match status" value="1"/>
</dbReference>
<protein>
    <submittedName>
        <fullName evidence="2">Putative zinc finger/helix-turn-helix protein, YgiT family</fullName>
    </submittedName>
</protein>
<dbReference type="Pfam" id="PF01381">
    <property type="entry name" value="HTH_3"/>
    <property type="match status" value="1"/>
</dbReference>
<accession>A0A1I1NMG3</accession>
<dbReference type="PROSITE" id="PS50943">
    <property type="entry name" value="HTH_CROC1"/>
    <property type="match status" value="1"/>
</dbReference>
<dbReference type="InterPro" id="IPR022453">
    <property type="entry name" value="Znf_MqsA-type"/>
</dbReference>
<organism evidence="2 3">
    <name type="scientific">Thiohalospira halophila DSM 15071</name>
    <dbReference type="NCBI Taxonomy" id="1123397"/>
    <lineage>
        <taxon>Bacteria</taxon>
        <taxon>Pseudomonadati</taxon>
        <taxon>Pseudomonadota</taxon>
        <taxon>Gammaproteobacteria</taxon>
        <taxon>Thiohalospirales</taxon>
        <taxon>Thiohalospiraceae</taxon>
        <taxon>Thiohalospira</taxon>
    </lineage>
</organism>
<proteinExistence type="predicted"/>
<gene>
    <name evidence="2" type="ORF">SAMN05660831_00240</name>
</gene>
<dbReference type="SUPFAM" id="SSF47413">
    <property type="entry name" value="lambda repressor-like DNA-binding domains"/>
    <property type="match status" value="1"/>
</dbReference>